<evidence type="ECO:0000256" key="1">
    <source>
        <dbReference type="SAM" id="MobiDB-lite"/>
    </source>
</evidence>
<dbReference type="Gene3D" id="1.25.40.10">
    <property type="entry name" value="Tetratricopeptide repeat domain"/>
    <property type="match status" value="2"/>
</dbReference>
<dbReference type="InterPro" id="IPR050767">
    <property type="entry name" value="Sel1_AlgK"/>
</dbReference>
<dbReference type="RefSeq" id="WP_320507189.1">
    <property type="nucleotide sequence ID" value="NZ_JAXCLW010000001.1"/>
</dbReference>
<evidence type="ECO:0000313" key="3">
    <source>
        <dbReference type="EMBL" id="MDY0882159.1"/>
    </source>
</evidence>
<protein>
    <submittedName>
        <fullName evidence="3">Tetratricopeptide repeat protein</fullName>
    </submittedName>
</protein>
<dbReference type="EMBL" id="JAXCLW010000001">
    <property type="protein sequence ID" value="MDY0882159.1"/>
    <property type="molecule type" value="Genomic_DNA"/>
</dbReference>
<evidence type="ECO:0000256" key="2">
    <source>
        <dbReference type="SAM" id="SignalP"/>
    </source>
</evidence>
<feature type="region of interest" description="Disordered" evidence="1">
    <location>
        <begin position="323"/>
        <end position="420"/>
    </location>
</feature>
<feature type="compositionally biased region" description="Low complexity" evidence="1">
    <location>
        <begin position="397"/>
        <end position="420"/>
    </location>
</feature>
<keyword evidence="2" id="KW-0732">Signal</keyword>
<organism evidence="3 4">
    <name type="scientific">Dongia soli</name>
    <dbReference type="NCBI Taxonomy" id="600628"/>
    <lineage>
        <taxon>Bacteria</taxon>
        <taxon>Pseudomonadati</taxon>
        <taxon>Pseudomonadota</taxon>
        <taxon>Alphaproteobacteria</taxon>
        <taxon>Rhodospirillales</taxon>
        <taxon>Dongiaceae</taxon>
        <taxon>Dongia</taxon>
    </lineage>
</organism>
<accession>A0ABU5E8S1</accession>
<dbReference type="InterPro" id="IPR011990">
    <property type="entry name" value="TPR-like_helical_dom_sf"/>
</dbReference>
<dbReference type="PANTHER" id="PTHR11102">
    <property type="entry name" value="SEL-1-LIKE PROTEIN"/>
    <property type="match status" value="1"/>
</dbReference>
<feature type="compositionally biased region" description="Low complexity" evidence="1">
    <location>
        <begin position="348"/>
        <end position="384"/>
    </location>
</feature>
<comment type="caution">
    <text evidence="3">The sequence shown here is derived from an EMBL/GenBank/DDBJ whole genome shotgun (WGS) entry which is preliminary data.</text>
</comment>
<gene>
    <name evidence="3" type="ORF">SMD27_04845</name>
</gene>
<dbReference type="Proteomes" id="UP001279642">
    <property type="component" value="Unassembled WGS sequence"/>
</dbReference>
<keyword evidence="4" id="KW-1185">Reference proteome</keyword>
<dbReference type="PANTHER" id="PTHR11102:SF160">
    <property type="entry name" value="ERAD-ASSOCIATED E3 UBIQUITIN-PROTEIN LIGASE COMPONENT HRD3"/>
    <property type="match status" value="1"/>
</dbReference>
<proteinExistence type="predicted"/>
<reference evidence="3 4" key="1">
    <citation type="journal article" date="2016" name="Antonie Van Leeuwenhoek">
        <title>Dongia soli sp. nov., isolated from soil from Dokdo, Korea.</title>
        <authorList>
            <person name="Kim D.U."/>
            <person name="Lee H."/>
            <person name="Kim H."/>
            <person name="Kim S.G."/>
            <person name="Ka J.O."/>
        </authorList>
    </citation>
    <scope>NUCLEOTIDE SEQUENCE [LARGE SCALE GENOMIC DNA]</scope>
    <source>
        <strain evidence="3 4">D78</strain>
    </source>
</reference>
<feature type="signal peptide" evidence="2">
    <location>
        <begin position="1"/>
        <end position="28"/>
    </location>
</feature>
<dbReference type="SMART" id="SM00671">
    <property type="entry name" value="SEL1"/>
    <property type="match status" value="6"/>
</dbReference>
<name>A0ABU5E8S1_9PROT</name>
<sequence length="420" mass="43937">MKMSLLRASLLAAGLAGGVWVAPTPALADYRAAEAALRSNDVAGAIPLLEDEAQHGNPVAAYNLGKIYESGNGGIQKDYVKAATWYRQAAEVGSMPTQFDGTQLGSQAADLIFAAQLYAQYGLARLYEAGRGVPQDSNEAVRWYRRAGDQDLDLAQLQLVRIYRQGSGAIAPDLAESTKWLERVAQGGNVSAMADLGTAYLQGIGVEKNAKTAHDWYERAAALGNSDALYNLGLLYQSGYSGQPDPIRAADYYNRAANQKNGRAMLALGDLYADGEGVPHNQIQALVWYELAAENGRAEAIAKRDALTRDLPEADVDQANAMAASWQPQGDRLSLPANALPSSPPSAPAAVPETTAPQTAAPAAPSSAEPAQPAEPATEASPAPDTLPPAAPPPAAFKPGADAAVSPGQPTAAPQQTPEQ</sequence>
<dbReference type="InterPro" id="IPR006597">
    <property type="entry name" value="Sel1-like"/>
</dbReference>
<feature type="compositionally biased region" description="Pro residues" evidence="1">
    <location>
        <begin position="385"/>
        <end position="396"/>
    </location>
</feature>
<evidence type="ECO:0000313" key="4">
    <source>
        <dbReference type="Proteomes" id="UP001279642"/>
    </source>
</evidence>
<feature type="chain" id="PRO_5046786643" evidence="2">
    <location>
        <begin position="29"/>
        <end position="420"/>
    </location>
</feature>
<dbReference type="Pfam" id="PF08238">
    <property type="entry name" value="Sel1"/>
    <property type="match status" value="6"/>
</dbReference>
<dbReference type="SUPFAM" id="SSF81901">
    <property type="entry name" value="HCP-like"/>
    <property type="match status" value="1"/>
</dbReference>